<feature type="signal peptide" evidence="1">
    <location>
        <begin position="1"/>
        <end position="22"/>
    </location>
</feature>
<name>A0A367ZPL3_9BACT</name>
<sequence>MKRFMGCLMIVAVAAWFFPLWAAPGQTGGETQGIFQVDPEKSEILDLAPGLADRFRLQFVSVTVDQPTFWPNEDVHLKVAMPARPMDKIKVTLARKNAAPRDLGEFRLNDGGLLLETIMSGAKKPLEVGEYRVEVKTADGAFKGDATFAVIEGSLGAVSFAYEFQQLTSPQALEEARAGWFLGNAAGVGARWGNGLNVKNELRVFNQPFNGPVTLKTRCLLPGCDGCEAGPSQQLTMKKGELAAVLQVGGHSGPFELEVITEKGNVRHLFGRSGHVERQVSLISSGFTNRFKATVAPYENTVAVPGRDIYLLKEEGQADAPFALDSALTGDDGAGRITARVDLEGVKAWRLVPKADGRFAVEPLSMSGRLKKGDEVTFAVAGPYSFVAIGGWETRIGEEKKPEKILHQAWAMLFTPSALRVKLETPKQAAPEREITVTIDTFDRASGKPRSVWGMLEVFDNRVANRSPKDPLISATGDSFRDAAAGLSQWEDQTGYRHQIRKGKRLSLPQPGVQAAPSPSMMMSDEAFSGQATALDIEMEKSAPAPAMARSLGGAAAMAGAPGGAAEEAPPAAENPEVIRVGEKKVVCCQLVKTDAAGRARVTVKLPPQSGRCKARFVALSGFDWLEAINDVDVGRRGGTVELSAPALLLKGAQVSLRAFATCEGGAGQLKVSGAGLARPLTFAVPAGGQEFQVPLVGTGGSGELLAELTKADGTLIDRRAIPLRDASEFPVTFSELIVSEGKPITVPAKHAVSVFAHPGQLLRGMTMTIVTTMKSWFGHSEALSAMAAIDAMLLRSFAEGLLEDDGLRSTIKADLDKAIKDLDETFYDRQTRLMRPYPGLDGTPLWSVWVLKNLLQVTNTLSGHAALKAEFATLLDRAGRLAEELTTELGRRKISTEEVGLFTPGATDGDLIPVVVDGKVVHRAVTDAAVVNWFVKEMAPALDLGGSSDLRDLNERFVKNYDKFRFLRAFERTGPLYYLLLNAKALYLQKDPSFDRLFRTIARGMILTGEPGLVQGPAMLGGVYGAPQTVVKFLDLLITMAREKAGQPAGQVVVDIEGQPRATHSLGATPIRFTTEQTSARLTMPSHAIALIERSQPLLMSEYLTTAGFFRVRTDATTLSVGEARTLTIDLDQSRDPIEYYAVIALPSVVTLRQTEDILADYRGQLLYGQKASGGERIQFLTVPFRGRHTLSLVIEGALPGRSHGFVMVRHQGNPAIIQTLEIPAITCR</sequence>
<dbReference type="AlphaFoldDB" id="A0A367ZPL3"/>
<protein>
    <recommendedName>
        <fullName evidence="4">Alpha-2-macroglobulin domain-containing protein</fullName>
    </recommendedName>
</protein>
<evidence type="ECO:0000256" key="1">
    <source>
        <dbReference type="SAM" id="SignalP"/>
    </source>
</evidence>
<evidence type="ECO:0008006" key="4">
    <source>
        <dbReference type="Google" id="ProtNLM"/>
    </source>
</evidence>
<organism evidence="2 3">
    <name type="scientific">Candidatus Ozemobacter sibiricus</name>
    <dbReference type="NCBI Taxonomy" id="2268124"/>
    <lineage>
        <taxon>Bacteria</taxon>
        <taxon>Candidatus Ozemobacteria</taxon>
        <taxon>Candidatus Ozemobacterales</taxon>
        <taxon>Candidatus Ozemobacteraceae</taxon>
        <taxon>Candidatus Ozemobacter</taxon>
    </lineage>
</organism>
<dbReference type="EMBL" id="QOQW01000014">
    <property type="protein sequence ID" value="RCK79301.1"/>
    <property type="molecule type" value="Genomic_DNA"/>
</dbReference>
<keyword evidence="1" id="KW-0732">Signal</keyword>
<evidence type="ECO:0000313" key="3">
    <source>
        <dbReference type="Proteomes" id="UP000252355"/>
    </source>
</evidence>
<evidence type="ECO:0000313" key="2">
    <source>
        <dbReference type="EMBL" id="RCK79301.1"/>
    </source>
</evidence>
<accession>A0A367ZPL3</accession>
<feature type="chain" id="PRO_5016803586" description="Alpha-2-macroglobulin domain-containing protein" evidence="1">
    <location>
        <begin position="23"/>
        <end position="1230"/>
    </location>
</feature>
<proteinExistence type="predicted"/>
<comment type="caution">
    <text evidence="2">The sequence shown here is derived from an EMBL/GenBank/DDBJ whole genome shotgun (WGS) entry which is preliminary data.</text>
</comment>
<dbReference type="Proteomes" id="UP000252355">
    <property type="component" value="Unassembled WGS sequence"/>
</dbReference>
<gene>
    <name evidence="2" type="ORF">OZSIB_0172</name>
</gene>
<reference evidence="2 3" key="1">
    <citation type="submission" date="2018-05" db="EMBL/GenBank/DDBJ databases">
        <title>A metagenomic window into the 2 km-deep terrestrial subsurface aquifer revealed taxonomically and functionally diverse microbial community comprising novel uncultured bacterial lineages.</title>
        <authorList>
            <person name="Kadnikov V.V."/>
            <person name="Mardanov A.V."/>
            <person name="Beletsky A.V."/>
            <person name="Banks D."/>
            <person name="Pimenov N.V."/>
            <person name="Frank Y.A."/>
            <person name="Karnachuk O.V."/>
            <person name="Ravin N.V."/>
        </authorList>
    </citation>
    <scope>NUCLEOTIDE SEQUENCE [LARGE SCALE GENOMIC DNA]</scope>
    <source>
        <strain evidence="2">BY5</strain>
    </source>
</reference>